<dbReference type="Proteomes" id="UP001597561">
    <property type="component" value="Unassembled WGS sequence"/>
</dbReference>
<feature type="transmembrane region" description="Helical" evidence="7">
    <location>
        <begin position="280"/>
        <end position="298"/>
    </location>
</feature>
<dbReference type="InterPro" id="IPR036259">
    <property type="entry name" value="MFS_trans_sf"/>
</dbReference>
<accession>A0ABW5ZH71</accession>
<keyword evidence="5 7" id="KW-1133">Transmembrane helix</keyword>
<dbReference type="InterPro" id="IPR011701">
    <property type="entry name" value="MFS"/>
</dbReference>
<evidence type="ECO:0000313" key="8">
    <source>
        <dbReference type="EMBL" id="MFD2912315.1"/>
    </source>
</evidence>
<dbReference type="Gene3D" id="1.20.1250.20">
    <property type="entry name" value="MFS general substrate transporter like domains"/>
    <property type="match status" value="1"/>
</dbReference>
<evidence type="ECO:0000256" key="2">
    <source>
        <dbReference type="ARBA" id="ARBA00022448"/>
    </source>
</evidence>
<evidence type="ECO:0000256" key="7">
    <source>
        <dbReference type="SAM" id="Phobius"/>
    </source>
</evidence>
<feature type="transmembrane region" description="Helical" evidence="7">
    <location>
        <begin position="254"/>
        <end position="273"/>
    </location>
</feature>
<keyword evidence="2" id="KW-0813">Transport</keyword>
<dbReference type="EMBL" id="JBHUPG010000019">
    <property type="protein sequence ID" value="MFD2912315.1"/>
    <property type="molecule type" value="Genomic_DNA"/>
</dbReference>
<dbReference type="InterPro" id="IPR022324">
    <property type="entry name" value="Bacilysin_exporter_BacE_put"/>
</dbReference>
<feature type="transmembrane region" description="Helical" evidence="7">
    <location>
        <begin position="369"/>
        <end position="389"/>
    </location>
</feature>
<dbReference type="PANTHER" id="PTHR43266">
    <property type="entry name" value="MACROLIDE-EFFLUX PROTEIN"/>
    <property type="match status" value="1"/>
</dbReference>
<sequence>MNKSAFLLLSSIGITSIGSWIYFIALNLMIFNETGSAAAVGLLYIIRPAAALLTSFWCGSLVDRVQKKRLMFWLTLLQSVLVTGIGILSDTLWVSYLFVFLLQMCSSILQPAGMSFTALLIPGDKLHRFNAIRSLLDSGAFLVGPAIAGLLLMNGSAVTAIFINSVALAGSAMLISAISFKENTDSFETQEKSFSIKTDLMADWKSTLQFRKTDRQMWVVYFLFTLFIVLQTAVDSLEVAFSKDALLMTDTQYGLLVSCAGAGMIIGAAINVAGTAKWSTSILIGAGSIMTASGYLIFAASPHFLIACAGVSLLGAALAFANTGFLTLIQKRVPVEYMGRITSFFHFIESLLVITVTAFFAWSASQFPIRLTVLTGVFLMVMITGYLSFRLLKEKRTRDIRYGHTTL</sequence>
<keyword evidence="3" id="KW-1003">Cell membrane</keyword>
<evidence type="ECO:0000256" key="5">
    <source>
        <dbReference type="ARBA" id="ARBA00022989"/>
    </source>
</evidence>
<keyword evidence="4 7" id="KW-0812">Transmembrane</keyword>
<keyword evidence="9" id="KW-1185">Reference proteome</keyword>
<evidence type="ECO:0000256" key="4">
    <source>
        <dbReference type="ARBA" id="ARBA00022692"/>
    </source>
</evidence>
<feature type="transmembrane region" description="Helical" evidence="7">
    <location>
        <begin position="37"/>
        <end position="58"/>
    </location>
</feature>
<evidence type="ECO:0000313" key="9">
    <source>
        <dbReference type="Proteomes" id="UP001597561"/>
    </source>
</evidence>
<evidence type="ECO:0000256" key="3">
    <source>
        <dbReference type="ARBA" id="ARBA00022475"/>
    </source>
</evidence>
<feature type="transmembrane region" description="Helical" evidence="7">
    <location>
        <begin position="218"/>
        <end position="234"/>
    </location>
</feature>
<gene>
    <name evidence="8" type="ORF">ACFS5P_10555</name>
</gene>
<keyword evidence="6 7" id="KW-0472">Membrane</keyword>
<organism evidence="8 9">
    <name type="scientific">Jeotgalibacillus terrae</name>
    <dbReference type="NCBI Taxonomy" id="587735"/>
    <lineage>
        <taxon>Bacteria</taxon>
        <taxon>Bacillati</taxon>
        <taxon>Bacillota</taxon>
        <taxon>Bacilli</taxon>
        <taxon>Bacillales</taxon>
        <taxon>Caryophanaceae</taxon>
        <taxon>Jeotgalibacillus</taxon>
    </lineage>
</organism>
<dbReference type="Pfam" id="PF07690">
    <property type="entry name" value="MFS_1"/>
    <property type="match status" value="1"/>
</dbReference>
<dbReference type="SUPFAM" id="SSF103473">
    <property type="entry name" value="MFS general substrate transporter"/>
    <property type="match status" value="1"/>
</dbReference>
<feature type="transmembrane region" description="Helical" evidence="7">
    <location>
        <begin position="304"/>
        <end position="329"/>
    </location>
</feature>
<feature type="transmembrane region" description="Helical" evidence="7">
    <location>
        <begin position="341"/>
        <end position="363"/>
    </location>
</feature>
<feature type="transmembrane region" description="Helical" evidence="7">
    <location>
        <begin position="94"/>
        <end position="122"/>
    </location>
</feature>
<dbReference type="PRINTS" id="PR01988">
    <property type="entry name" value="EXPORTERBACE"/>
</dbReference>
<proteinExistence type="predicted"/>
<reference evidence="9" key="1">
    <citation type="journal article" date="2019" name="Int. J. Syst. Evol. Microbiol.">
        <title>The Global Catalogue of Microorganisms (GCM) 10K type strain sequencing project: providing services to taxonomists for standard genome sequencing and annotation.</title>
        <authorList>
            <consortium name="The Broad Institute Genomics Platform"/>
            <consortium name="The Broad Institute Genome Sequencing Center for Infectious Disease"/>
            <person name="Wu L."/>
            <person name="Ma J."/>
        </authorList>
    </citation>
    <scope>NUCLEOTIDE SEQUENCE [LARGE SCALE GENOMIC DNA]</scope>
    <source>
        <strain evidence="9">KCTC 13528</strain>
    </source>
</reference>
<evidence type="ECO:0000256" key="6">
    <source>
        <dbReference type="ARBA" id="ARBA00023136"/>
    </source>
</evidence>
<comment type="subcellular location">
    <subcellularLocation>
        <location evidence="1">Cell membrane</location>
        <topology evidence="1">Multi-pass membrane protein</topology>
    </subcellularLocation>
</comment>
<dbReference type="PANTHER" id="PTHR43266:SF2">
    <property type="entry name" value="MAJOR FACILITATOR SUPERFAMILY (MFS) PROFILE DOMAIN-CONTAINING PROTEIN"/>
    <property type="match status" value="1"/>
</dbReference>
<name>A0ABW5ZH71_9BACL</name>
<feature type="transmembrane region" description="Helical" evidence="7">
    <location>
        <begin position="70"/>
        <end position="88"/>
    </location>
</feature>
<evidence type="ECO:0000256" key="1">
    <source>
        <dbReference type="ARBA" id="ARBA00004651"/>
    </source>
</evidence>
<feature type="transmembrane region" description="Helical" evidence="7">
    <location>
        <begin position="159"/>
        <end position="180"/>
    </location>
</feature>
<feature type="transmembrane region" description="Helical" evidence="7">
    <location>
        <begin position="134"/>
        <end position="153"/>
    </location>
</feature>
<dbReference type="CDD" id="cd06173">
    <property type="entry name" value="MFS_MefA_like"/>
    <property type="match status" value="1"/>
</dbReference>
<comment type="caution">
    <text evidence="8">The sequence shown here is derived from an EMBL/GenBank/DDBJ whole genome shotgun (WGS) entry which is preliminary data.</text>
</comment>
<dbReference type="RefSeq" id="WP_204728878.1">
    <property type="nucleotide sequence ID" value="NZ_JAFBDK010000005.1"/>
</dbReference>
<protein>
    <submittedName>
        <fullName evidence="8">MFS transporter</fullName>
    </submittedName>
</protein>
<feature type="transmembrane region" description="Helical" evidence="7">
    <location>
        <begin position="7"/>
        <end position="31"/>
    </location>
</feature>